<feature type="DNA-binding region" description="H-T-H motif" evidence="2">
    <location>
        <begin position="34"/>
        <end position="53"/>
    </location>
</feature>
<name>A0A7W8CX51_9FIRM</name>
<evidence type="ECO:0000256" key="2">
    <source>
        <dbReference type="PROSITE-ProRule" id="PRU00335"/>
    </source>
</evidence>
<dbReference type="Pfam" id="PF14278">
    <property type="entry name" value="TetR_C_8"/>
    <property type="match status" value="1"/>
</dbReference>
<sequence>MYTKQTNPVAIRSQTLIGRSLYDLMKTRSYTDISVTELCRHAGVGRKTFYRNFETIADVLQYNMDAFFASFLKNCPKDPTFAEYSYYFFLFCKTYRERLALLYRNNLFFILEQRFLAIAKDIQVNWGKEAGDQVRYIHEFAVGGCVSLVFQWASRDFAEPVEEISTQAAEMLEKLYTKEKNHHSDGSFT</sequence>
<keyword evidence="5" id="KW-1185">Reference proteome</keyword>
<dbReference type="GO" id="GO:0003677">
    <property type="term" value="F:DNA binding"/>
    <property type="evidence" value="ECO:0007669"/>
    <property type="project" value="UniProtKB-UniRule"/>
</dbReference>
<gene>
    <name evidence="4" type="ORF">HNQ47_000583</name>
</gene>
<dbReference type="InterPro" id="IPR001647">
    <property type="entry name" value="HTH_TetR"/>
</dbReference>
<proteinExistence type="predicted"/>
<dbReference type="Proteomes" id="UP000539953">
    <property type="component" value="Unassembled WGS sequence"/>
</dbReference>
<reference evidence="4 5" key="1">
    <citation type="submission" date="2020-08" db="EMBL/GenBank/DDBJ databases">
        <title>Genomic Encyclopedia of Type Strains, Phase IV (KMG-IV): sequencing the most valuable type-strain genomes for metagenomic binning, comparative biology and taxonomic classification.</title>
        <authorList>
            <person name="Goeker M."/>
        </authorList>
    </citation>
    <scope>NUCLEOTIDE SEQUENCE [LARGE SCALE GENOMIC DNA]</scope>
    <source>
        <strain evidence="4 5">DSM 25799</strain>
    </source>
</reference>
<protein>
    <submittedName>
        <fullName evidence="4">AcrR family transcriptional regulator</fullName>
    </submittedName>
</protein>
<accession>A0A7W8CX51</accession>
<keyword evidence="1 2" id="KW-0238">DNA-binding</keyword>
<organism evidence="4 5">
    <name type="scientific">Catenisphaera adipataccumulans</name>
    <dbReference type="NCBI Taxonomy" id="700500"/>
    <lineage>
        <taxon>Bacteria</taxon>
        <taxon>Bacillati</taxon>
        <taxon>Bacillota</taxon>
        <taxon>Erysipelotrichia</taxon>
        <taxon>Erysipelotrichales</taxon>
        <taxon>Erysipelotrichaceae</taxon>
        <taxon>Catenisphaera</taxon>
    </lineage>
</organism>
<comment type="caution">
    <text evidence="4">The sequence shown here is derived from an EMBL/GenBank/DDBJ whole genome shotgun (WGS) entry which is preliminary data.</text>
</comment>
<evidence type="ECO:0000259" key="3">
    <source>
        <dbReference type="PROSITE" id="PS50977"/>
    </source>
</evidence>
<dbReference type="InterPro" id="IPR009057">
    <property type="entry name" value="Homeodomain-like_sf"/>
</dbReference>
<dbReference type="EMBL" id="JACHHK010000002">
    <property type="protein sequence ID" value="MBB5182564.1"/>
    <property type="molecule type" value="Genomic_DNA"/>
</dbReference>
<dbReference type="InterPro" id="IPR039532">
    <property type="entry name" value="TetR_C_Firmicutes"/>
</dbReference>
<evidence type="ECO:0000313" key="5">
    <source>
        <dbReference type="Proteomes" id="UP000539953"/>
    </source>
</evidence>
<dbReference type="PROSITE" id="PS50977">
    <property type="entry name" value="HTH_TETR_2"/>
    <property type="match status" value="1"/>
</dbReference>
<feature type="domain" description="HTH tetR-type" evidence="3">
    <location>
        <begin position="11"/>
        <end position="71"/>
    </location>
</feature>
<dbReference type="AlphaFoldDB" id="A0A7W8CX51"/>
<evidence type="ECO:0000256" key="1">
    <source>
        <dbReference type="ARBA" id="ARBA00023125"/>
    </source>
</evidence>
<dbReference type="RefSeq" id="WP_183327361.1">
    <property type="nucleotide sequence ID" value="NZ_JACHHK010000002.1"/>
</dbReference>
<evidence type="ECO:0000313" key="4">
    <source>
        <dbReference type="EMBL" id="MBB5182564.1"/>
    </source>
</evidence>
<dbReference type="Gene3D" id="1.10.357.10">
    <property type="entry name" value="Tetracycline Repressor, domain 2"/>
    <property type="match status" value="1"/>
</dbReference>
<dbReference type="SUPFAM" id="SSF46689">
    <property type="entry name" value="Homeodomain-like"/>
    <property type="match status" value="1"/>
</dbReference>